<reference evidence="2 3" key="1">
    <citation type="submission" date="2018-06" db="EMBL/GenBank/DDBJ databases">
        <authorList>
            <consortium name="Pathogen Informatics"/>
            <person name="Doyle S."/>
        </authorList>
    </citation>
    <scope>NUCLEOTIDE SEQUENCE [LARGE SCALE GENOMIC DNA]</scope>
    <source>
        <strain evidence="2 3">NCTC11343</strain>
    </source>
</reference>
<evidence type="ECO:0000313" key="3">
    <source>
        <dbReference type="Proteomes" id="UP000251241"/>
    </source>
</evidence>
<protein>
    <submittedName>
        <fullName evidence="2">Uncharacterized protein</fullName>
    </submittedName>
</protein>
<accession>A0A2X2JEU4</accession>
<proteinExistence type="predicted"/>
<name>A0A2X2JEU4_SPHMU</name>
<dbReference type="SUPFAM" id="SSF159501">
    <property type="entry name" value="EreA/ChaN-like"/>
    <property type="match status" value="1"/>
</dbReference>
<feature type="transmembrane region" description="Helical" evidence="1">
    <location>
        <begin position="27"/>
        <end position="48"/>
    </location>
</feature>
<evidence type="ECO:0000313" key="2">
    <source>
        <dbReference type="EMBL" id="SPZ92408.1"/>
    </source>
</evidence>
<dbReference type="AlphaFoldDB" id="A0A2X2JEU4"/>
<keyword evidence="1" id="KW-1133">Transmembrane helix</keyword>
<dbReference type="Proteomes" id="UP000251241">
    <property type="component" value="Unassembled WGS sequence"/>
</dbReference>
<organism evidence="2 3">
    <name type="scientific">Sphingobacterium multivorum</name>
    <dbReference type="NCBI Taxonomy" id="28454"/>
    <lineage>
        <taxon>Bacteria</taxon>
        <taxon>Pseudomonadati</taxon>
        <taxon>Bacteroidota</taxon>
        <taxon>Sphingobacteriia</taxon>
        <taxon>Sphingobacteriales</taxon>
        <taxon>Sphingobacteriaceae</taxon>
        <taxon>Sphingobacterium</taxon>
    </lineage>
</organism>
<gene>
    <name evidence="2" type="ORF">NCTC11343_04456</name>
</gene>
<sequence>MHGYLLVHSLKNNTFAKTSFMKKFFKFIKITFFSILAIIGLLFLYFFISNRIFIGNTNAENIAYLKLHKTEIKDRIVDSLFDNSFYNSDIFLLGEIHGYADNQKLDKELLFYLNKKLGVKYYIAEMDSTNANKLNSFLSKPLKDNALLKDVVRSIRKRIPQQSSLELYQKWVEIYDYNRHLADSAKITVIGIDKSFTADKSDVSRDSAMLLNLENYIKNHHIDGQKLYGLFGFFHVLQKGKDATNDPFATRLKSSGYKVSSFVSYTIASEMYFPKNPQFPTPEDEKVEWVNADGPLMLVKGIQDLKELSRPNSISLFKLNAAHSPYATSQDLITVKSRLFGENIIPAETNHTTDFFQYVFLLRNSKALTKLD</sequence>
<dbReference type="EMBL" id="UAUU01000011">
    <property type="protein sequence ID" value="SPZ92408.1"/>
    <property type="molecule type" value="Genomic_DNA"/>
</dbReference>
<evidence type="ECO:0000256" key="1">
    <source>
        <dbReference type="SAM" id="Phobius"/>
    </source>
</evidence>
<keyword evidence="1" id="KW-0812">Transmembrane</keyword>
<keyword evidence="1" id="KW-0472">Membrane</keyword>